<dbReference type="GO" id="GO:0008168">
    <property type="term" value="F:methyltransferase activity"/>
    <property type="evidence" value="ECO:0007669"/>
    <property type="project" value="UniProtKB-KW"/>
</dbReference>
<evidence type="ECO:0000313" key="8">
    <source>
        <dbReference type="Proteomes" id="UP000032360"/>
    </source>
</evidence>
<dbReference type="InterPro" id="IPR000878">
    <property type="entry name" value="4pyrrol_Mease"/>
</dbReference>
<keyword evidence="2" id="KW-0698">rRNA processing</keyword>
<comment type="caution">
    <text evidence="7">The sequence shown here is derived from an EMBL/GenBank/DDBJ whole genome shotgun (WGS) entry which is preliminary data.</text>
</comment>
<organism evidence="7 8">
    <name type="scientific">Acidithrix ferrooxidans</name>
    <dbReference type="NCBI Taxonomy" id="1280514"/>
    <lineage>
        <taxon>Bacteria</taxon>
        <taxon>Bacillati</taxon>
        <taxon>Actinomycetota</taxon>
        <taxon>Acidimicrobiia</taxon>
        <taxon>Acidimicrobiales</taxon>
        <taxon>Acidimicrobiaceae</taxon>
        <taxon>Acidithrix</taxon>
    </lineage>
</organism>
<dbReference type="EC" id="2.1.1.198" evidence="7"/>
<dbReference type="PIRSF" id="PIRSF005917">
    <property type="entry name" value="MTase_YraL"/>
    <property type="match status" value="1"/>
</dbReference>
<keyword evidence="1" id="KW-0963">Cytoplasm</keyword>
<reference evidence="7 8" key="1">
    <citation type="submission" date="2015-01" db="EMBL/GenBank/DDBJ databases">
        <title>Draft genome of the acidophilic iron oxidizer Acidithrix ferrooxidans strain Py-F3.</title>
        <authorList>
            <person name="Poehlein A."/>
            <person name="Eisen S."/>
            <person name="Schloemann M."/>
            <person name="Johnson B.D."/>
            <person name="Daniel R."/>
            <person name="Muehling M."/>
        </authorList>
    </citation>
    <scope>NUCLEOTIDE SEQUENCE [LARGE SCALE GENOMIC DNA]</scope>
    <source>
        <strain evidence="7 8">Py-F3</strain>
    </source>
</reference>
<evidence type="ECO:0000313" key="7">
    <source>
        <dbReference type="EMBL" id="KJF16284.1"/>
    </source>
</evidence>
<dbReference type="Gene3D" id="3.30.950.10">
    <property type="entry name" value="Methyltransferase, Cobalt-precorrin-4 Transmethylase, Domain 2"/>
    <property type="match status" value="1"/>
</dbReference>
<dbReference type="Proteomes" id="UP000032360">
    <property type="component" value="Unassembled WGS sequence"/>
</dbReference>
<dbReference type="AlphaFoldDB" id="A0A0D8HEG6"/>
<dbReference type="InterPro" id="IPR014777">
    <property type="entry name" value="4pyrrole_Mease_sub1"/>
</dbReference>
<evidence type="ECO:0000256" key="1">
    <source>
        <dbReference type="ARBA" id="ARBA00022490"/>
    </source>
</evidence>
<feature type="domain" description="Tetrapyrrole methylase" evidence="6">
    <location>
        <begin position="22"/>
        <end position="222"/>
    </location>
</feature>
<dbReference type="RefSeq" id="WP_052606531.1">
    <property type="nucleotide sequence ID" value="NZ_JXYS01000089.1"/>
</dbReference>
<dbReference type="InterPro" id="IPR035996">
    <property type="entry name" value="4pyrrol_Methylase_sf"/>
</dbReference>
<protein>
    <submittedName>
        <fullName evidence="7">Ribosomal RNA small subunit methyltransferase I</fullName>
        <ecNumber evidence="7">2.1.1.198</ecNumber>
    </submittedName>
</protein>
<evidence type="ECO:0000256" key="4">
    <source>
        <dbReference type="ARBA" id="ARBA00022679"/>
    </source>
</evidence>
<accession>A0A0D8HEG6</accession>
<sequence length="301" mass="32914">MKSEINRQEKRDGEATNSTPCLYLIGTPIGNLEDITIRAKRLLGEIEVIFAEDTRKTKALLSHIGASNRRVFRYSDHDRTSGEQAILRELRDGNDVGFVTDAGMPAISDPGSQLADLVIRNGFKIDVAPGPSAESMAVALSGVVNGPYMFVGFMPLAKDRFETVFSSAANSGCSVVAYVAPHDLQRTLKILGDVIGELSRVVLCREMTKLFQSRIDLSVKELLEHERVLSPKGEYVLVVPSTSNQPRQIEEDHAIEIIKVVRDVTLSRSEKARRLTKLASISRSAAYGLLGDDGGGRSSEN</sequence>
<dbReference type="NCBIfam" id="TIGR00096">
    <property type="entry name" value="16S rRNA (cytidine(1402)-2'-O)-methyltransferase"/>
    <property type="match status" value="1"/>
</dbReference>
<dbReference type="CDD" id="cd11648">
    <property type="entry name" value="RsmI"/>
    <property type="match status" value="1"/>
</dbReference>
<dbReference type="OrthoDB" id="9809084at2"/>
<evidence type="ECO:0000256" key="2">
    <source>
        <dbReference type="ARBA" id="ARBA00022552"/>
    </source>
</evidence>
<proteinExistence type="predicted"/>
<dbReference type="PATRIC" id="fig|1280514.3.peg.3749"/>
<dbReference type="EMBL" id="JXYS01000089">
    <property type="protein sequence ID" value="KJF16284.1"/>
    <property type="molecule type" value="Genomic_DNA"/>
</dbReference>
<evidence type="ECO:0000256" key="3">
    <source>
        <dbReference type="ARBA" id="ARBA00022603"/>
    </source>
</evidence>
<evidence type="ECO:0000256" key="5">
    <source>
        <dbReference type="ARBA" id="ARBA00022691"/>
    </source>
</evidence>
<keyword evidence="3 7" id="KW-0489">Methyltransferase</keyword>
<dbReference type="Pfam" id="PF00590">
    <property type="entry name" value="TP_methylase"/>
    <property type="match status" value="1"/>
</dbReference>
<dbReference type="InterPro" id="IPR008189">
    <property type="entry name" value="rRNA_ssu_MeTfrase_I"/>
</dbReference>
<keyword evidence="5" id="KW-0949">S-adenosyl-L-methionine</keyword>
<keyword evidence="8" id="KW-1185">Reference proteome</keyword>
<name>A0A0D8HEG6_9ACTN</name>
<evidence type="ECO:0000259" key="6">
    <source>
        <dbReference type="Pfam" id="PF00590"/>
    </source>
</evidence>
<dbReference type="Gene3D" id="3.40.1010.10">
    <property type="entry name" value="Cobalt-precorrin-4 Transmethylase, Domain 1"/>
    <property type="match status" value="1"/>
</dbReference>
<dbReference type="GO" id="GO:0006364">
    <property type="term" value="P:rRNA processing"/>
    <property type="evidence" value="ECO:0007669"/>
    <property type="project" value="UniProtKB-KW"/>
</dbReference>
<dbReference type="STRING" id="1280514.AXFE_28470"/>
<keyword evidence="4 7" id="KW-0808">Transferase</keyword>
<dbReference type="GO" id="GO:0032259">
    <property type="term" value="P:methylation"/>
    <property type="evidence" value="ECO:0007669"/>
    <property type="project" value="UniProtKB-KW"/>
</dbReference>
<gene>
    <name evidence="7" type="primary">rsmI</name>
    <name evidence="7" type="ORF">AXFE_28470</name>
</gene>
<dbReference type="PANTHER" id="PTHR46111">
    <property type="entry name" value="RIBOSOMAL RNA SMALL SUBUNIT METHYLTRANSFERASE I"/>
    <property type="match status" value="1"/>
</dbReference>
<dbReference type="InterPro" id="IPR014776">
    <property type="entry name" value="4pyrrole_Mease_sub2"/>
</dbReference>
<dbReference type="SUPFAM" id="SSF53790">
    <property type="entry name" value="Tetrapyrrole methylase"/>
    <property type="match status" value="1"/>
</dbReference>
<dbReference type="PANTHER" id="PTHR46111:SF1">
    <property type="entry name" value="RIBOSOMAL RNA SMALL SUBUNIT METHYLTRANSFERASE I"/>
    <property type="match status" value="1"/>
</dbReference>